<dbReference type="InterPro" id="IPR051222">
    <property type="entry name" value="PPR/CCM1_RNA-binding"/>
</dbReference>
<dbReference type="InterPro" id="IPR011990">
    <property type="entry name" value="TPR-like_helical_dom_sf"/>
</dbReference>
<evidence type="ECO:0000256" key="1">
    <source>
        <dbReference type="ARBA" id="ARBA00022737"/>
    </source>
</evidence>
<evidence type="ECO:0000313" key="3">
    <source>
        <dbReference type="EMBL" id="CAG8580408.1"/>
    </source>
</evidence>
<dbReference type="EMBL" id="CAJVPK010001284">
    <property type="protein sequence ID" value="CAG8580408.1"/>
    <property type="molecule type" value="Genomic_DNA"/>
</dbReference>
<keyword evidence="2" id="KW-0175">Coiled coil</keyword>
<dbReference type="PANTHER" id="PTHR47942:SF63">
    <property type="entry name" value="PENTATRICOPEPTIDE REPEAT-CONTAINING PROTEIN"/>
    <property type="match status" value="1"/>
</dbReference>
<sequence>MYAHPELLVVGDTTAHKSPSLSYQFRHLHNKNIPHSQFFVKIDVKPVDPKLELPTDPYVLSEWVQNLGNADKLDDAISIVWHSKKDAQSEVVWNNLIVECVKKKKMKKHGFVPNYHTFTILLNGLAEHRPFVDNIAQARSLIDKMQSSTKANPVELNVFHVNCLLKLCGRLNNFEALQGNFNEMMNIGNWSPNQETFTIMLNSCARQGEKGFLVAIQIWNHINSIIGGHQKTIQSQRPRESDGYGPDNEGINLVMDDELVRSMLLVCKKTEHYDKGFEILRDVYGLSSATLDHDGSLNYNKSMSSFTISYQCAMTEKSVDIMLALCIGSRQYEKGILLFDEALTRGLEPTLETYDMFLTACRITEDWITGKEFFESIIATKKLELCLDSHLLNMILELAMLKRKPGNSPKKIRWVLKQIESFGPSNVIKRSKKIGKIGEEEIKNKDMRSAWRYIDQYVGKGGIDQKVARIYEEEGEFSETGRTVKGRYPKAFFDENYNEYDDAIVDSYVDTTNVSALKYQVYSLRHDLAEKNAILATVQKKLNRHRPTYHSSNNDGLVGTAIMTQESTTGKVIGNLQHEIEYLKKEVADAKTQIHIAKVARDRADRQVQDHAASHQTLRLEIDTLKRMLERKERNVKELEEETKKNESKKLDMKVERDQYNTKLKQSEVKANELEKQLIGILACKEQAIMQKNLLSNELETFKKRHVEDVEIIKREFKELQITMNSTTQGLDKVVANSGSRIEDLTSKRQINAKELEEIQRSLEKNQEKLFNLFDKELKIVKEQADKSFKITDEDTKKMTSIENDLSGRMKWLKSKQ</sequence>
<gene>
    <name evidence="3" type="ORF">DEBURN_LOCUS8544</name>
</gene>
<accession>A0A9N9BTD9</accession>
<dbReference type="AlphaFoldDB" id="A0A9N9BTD9"/>
<dbReference type="PANTHER" id="PTHR47942">
    <property type="entry name" value="TETRATRICOPEPTIDE REPEAT (TPR)-LIKE SUPERFAMILY PROTEIN-RELATED"/>
    <property type="match status" value="1"/>
</dbReference>
<dbReference type="OrthoDB" id="185373at2759"/>
<evidence type="ECO:0000256" key="2">
    <source>
        <dbReference type="SAM" id="Coils"/>
    </source>
</evidence>
<organism evidence="3 4">
    <name type="scientific">Diversispora eburnea</name>
    <dbReference type="NCBI Taxonomy" id="1213867"/>
    <lineage>
        <taxon>Eukaryota</taxon>
        <taxon>Fungi</taxon>
        <taxon>Fungi incertae sedis</taxon>
        <taxon>Mucoromycota</taxon>
        <taxon>Glomeromycotina</taxon>
        <taxon>Glomeromycetes</taxon>
        <taxon>Diversisporales</taxon>
        <taxon>Diversisporaceae</taxon>
        <taxon>Diversispora</taxon>
    </lineage>
</organism>
<evidence type="ECO:0000313" key="4">
    <source>
        <dbReference type="Proteomes" id="UP000789706"/>
    </source>
</evidence>
<keyword evidence="4" id="KW-1185">Reference proteome</keyword>
<dbReference type="Proteomes" id="UP000789706">
    <property type="component" value="Unassembled WGS sequence"/>
</dbReference>
<protein>
    <submittedName>
        <fullName evidence="3">3604_t:CDS:1</fullName>
    </submittedName>
</protein>
<dbReference type="Gene3D" id="1.25.40.10">
    <property type="entry name" value="Tetratricopeptide repeat domain"/>
    <property type="match status" value="2"/>
</dbReference>
<feature type="coiled-coil region" evidence="2">
    <location>
        <begin position="742"/>
        <end position="776"/>
    </location>
</feature>
<feature type="coiled-coil region" evidence="2">
    <location>
        <begin position="573"/>
        <end position="705"/>
    </location>
</feature>
<keyword evidence="1" id="KW-0677">Repeat</keyword>
<comment type="caution">
    <text evidence="3">The sequence shown here is derived from an EMBL/GenBank/DDBJ whole genome shotgun (WGS) entry which is preliminary data.</text>
</comment>
<proteinExistence type="predicted"/>
<name>A0A9N9BTD9_9GLOM</name>
<reference evidence="3" key="1">
    <citation type="submission" date="2021-06" db="EMBL/GenBank/DDBJ databases">
        <authorList>
            <person name="Kallberg Y."/>
            <person name="Tangrot J."/>
            <person name="Rosling A."/>
        </authorList>
    </citation>
    <scope>NUCLEOTIDE SEQUENCE</scope>
    <source>
        <strain evidence="3">AZ414A</strain>
    </source>
</reference>